<dbReference type="EMBL" id="QXWZ01000004">
    <property type="protein sequence ID" value="NBI77925.1"/>
    <property type="molecule type" value="Genomic_DNA"/>
</dbReference>
<dbReference type="PANTHER" id="PTHR46743:SF2">
    <property type="entry name" value="TEICHOIC ACIDS EXPORT ATP-BINDING PROTEIN TAGH"/>
    <property type="match status" value="1"/>
</dbReference>
<dbReference type="Pfam" id="PF00005">
    <property type="entry name" value="ABC_tran"/>
    <property type="match status" value="1"/>
</dbReference>
<reference evidence="6 7" key="1">
    <citation type="submission" date="2018-08" db="EMBL/GenBank/DDBJ databases">
        <title>Murine metabolic-syndrome-specific gut microbial biobank.</title>
        <authorList>
            <person name="Liu C."/>
        </authorList>
    </citation>
    <scope>NUCLEOTIDE SEQUENCE [LARGE SCALE GENOMIC DNA]</scope>
    <source>
        <strain evidence="6 7">X69</strain>
    </source>
</reference>
<keyword evidence="4 6" id="KW-0067">ATP-binding</keyword>
<dbReference type="InterPro" id="IPR003439">
    <property type="entry name" value="ABC_transporter-like_ATP-bd"/>
</dbReference>
<dbReference type="Gene3D" id="3.40.50.300">
    <property type="entry name" value="P-loop containing nucleotide triphosphate hydrolases"/>
    <property type="match status" value="1"/>
</dbReference>
<keyword evidence="2" id="KW-0813">Transport</keyword>
<sequence>MSIAIQSDHLSVRYNLSANRADSLKEYLIRLARGKLFYEEFWALKDISFSLEKGQVLGVIGHNGAGKSTLLKTLAGVLFPTKGTIRIEGTVAPLIELGAGFDPDLTGRENVYLNGAILGYTKKFLDSRYDEIVTFSELGDFMDVPVKNYSSGMYARLGFSIATLVEPDVLLVDEILSVGDLDFQQKCAGKIQALLSRGTTIIIVSHAIETIKELCTDVLWLERGTIKQYGSPIEVCGRYLEEGTGSCG</sequence>
<dbReference type="RefSeq" id="WP_160208825.1">
    <property type="nucleotide sequence ID" value="NZ_CASBEY010000070.1"/>
</dbReference>
<dbReference type="OrthoDB" id="9778870at2"/>
<dbReference type="PROSITE" id="PS50893">
    <property type="entry name" value="ABC_TRANSPORTER_2"/>
    <property type="match status" value="1"/>
</dbReference>
<dbReference type="CDD" id="cd03220">
    <property type="entry name" value="ABC_KpsT_Wzt"/>
    <property type="match status" value="1"/>
</dbReference>
<dbReference type="InterPro" id="IPR003593">
    <property type="entry name" value="AAA+_ATPase"/>
</dbReference>
<evidence type="ECO:0000313" key="6">
    <source>
        <dbReference type="EMBL" id="NBI77925.1"/>
    </source>
</evidence>
<dbReference type="SMART" id="SM00382">
    <property type="entry name" value="AAA"/>
    <property type="match status" value="1"/>
</dbReference>
<dbReference type="SUPFAM" id="SSF52540">
    <property type="entry name" value="P-loop containing nucleoside triphosphate hydrolases"/>
    <property type="match status" value="1"/>
</dbReference>
<dbReference type="InterPro" id="IPR050683">
    <property type="entry name" value="Bact_Polysacc_Export_ATP-bd"/>
</dbReference>
<evidence type="ECO:0000256" key="1">
    <source>
        <dbReference type="ARBA" id="ARBA00005417"/>
    </source>
</evidence>
<dbReference type="GO" id="GO:0005524">
    <property type="term" value="F:ATP binding"/>
    <property type="evidence" value="ECO:0007669"/>
    <property type="project" value="UniProtKB-KW"/>
</dbReference>
<dbReference type="GO" id="GO:0016020">
    <property type="term" value="C:membrane"/>
    <property type="evidence" value="ECO:0007669"/>
    <property type="project" value="InterPro"/>
</dbReference>
<evidence type="ECO:0000313" key="7">
    <source>
        <dbReference type="Proteomes" id="UP000446348"/>
    </source>
</evidence>
<accession>A0A845RGG0</accession>
<dbReference type="PANTHER" id="PTHR46743">
    <property type="entry name" value="TEICHOIC ACIDS EXPORT ATP-BINDING PROTEIN TAGH"/>
    <property type="match status" value="1"/>
</dbReference>
<gene>
    <name evidence="6" type="ORF">D3Z39_03375</name>
</gene>
<dbReference type="Proteomes" id="UP000446348">
    <property type="component" value="Unassembled WGS sequence"/>
</dbReference>
<dbReference type="AlphaFoldDB" id="A0A845RGG0"/>
<keyword evidence="3" id="KW-0547">Nucleotide-binding</keyword>
<evidence type="ECO:0000259" key="5">
    <source>
        <dbReference type="PROSITE" id="PS50893"/>
    </source>
</evidence>
<evidence type="ECO:0000256" key="4">
    <source>
        <dbReference type="ARBA" id="ARBA00022840"/>
    </source>
</evidence>
<organism evidence="6 7">
    <name type="scientific">Anaerotruncus colihominis</name>
    <dbReference type="NCBI Taxonomy" id="169435"/>
    <lineage>
        <taxon>Bacteria</taxon>
        <taxon>Bacillati</taxon>
        <taxon>Bacillota</taxon>
        <taxon>Clostridia</taxon>
        <taxon>Eubacteriales</taxon>
        <taxon>Oscillospiraceae</taxon>
        <taxon>Anaerotruncus</taxon>
    </lineage>
</organism>
<dbReference type="GO" id="GO:0016887">
    <property type="term" value="F:ATP hydrolysis activity"/>
    <property type="evidence" value="ECO:0007669"/>
    <property type="project" value="InterPro"/>
</dbReference>
<dbReference type="InterPro" id="IPR027417">
    <property type="entry name" value="P-loop_NTPase"/>
</dbReference>
<comment type="similarity">
    <text evidence="1">Belongs to the ABC transporter superfamily.</text>
</comment>
<comment type="caution">
    <text evidence="6">The sequence shown here is derived from an EMBL/GenBank/DDBJ whole genome shotgun (WGS) entry which is preliminary data.</text>
</comment>
<evidence type="ECO:0000256" key="3">
    <source>
        <dbReference type="ARBA" id="ARBA00022741"/>
    </source>
</evidence>
<proteinExistence type="inferred from homology"/>
<name>A0A845RGG0_9FIRM</name>
<protein>
    <submittedName>
        <fullName evidence="6">ABC transporter ATP-binding protein</fullName>
    </submittedName>
</protein>
<evidence type="ECO:0000256" key="2">
    <source>
        <dbReference type="ARBA" id="ARBA00022448"/>
    </source>
</evidence>
<feature type="domain" description="ABC transporter" evidence="5">
    <location>
        <begin position="29"/>
        <end position="248"/>
    </location>
</feature>
<dbReference type="InterPro" id="IPR015860">
    <property type="entry name" value="ABC_transpr_TagH-like"/>
</dbReference>
<dbReference type="GO" id="GO:0140359">
    <property type="term" value="F:ABC-type transporter activity"/>
    <property type="evidence" value="ECO:0007669"/>
    <property type="project" value="InterPro"/>
</dbReference>